<dbReference type="InterPro" id="IPR027417">
    <property type="entry name" value="P-loop_NTPase"/>
</dbReference>
<dbReference type="EMBL" id="AP024485">
    <property type="protein sequence ID" value="BCS87047.1"/>
    <property type="molecule type" value="Genomic_DNA"/>
</dbReference>
<reference evidence="11" key="1">
    <citation type="journal article" date="2022" name="Arch. Microbiol.">
        <title>Pseudodesulfovibrio sediminis sp. nov., a mesophilic and neutrophilic sulfate-reducing bacterium isolated from sediment of a brackish lake.</title>
        <authorList>
            <person name="Takahashi A."/>
            <person name="Kojima H."/>
            <person name="Watanabe M."/>
            <person name="Fukui M."/>
        </authorList>
    </citation>
    <scope>NUCLEOTIDE SEQUENCE</scope>
    <source>
        <strain evidence="11">SF6</strain>
    </source>
</reference>
<dbReference type="PANTHER" id="PTHR33540:SF2">
    <property type="entry name" value="TRNA THREONYLCARBAMOYLADENOSINE BIOSYNTHESIS PROTEIN TSAE"/>
    <property type="match status" value="1"/>
</dbReference>
<accession>A0ABM7P2J3</accession>
<proteinExistence type="inferred from homology"/>
<gene>
    <name evidence="11" type="ORF">PSDVSF_02890</name>
</gene>
<organism evidence="11 12">
    <name type="scientific">Pseudodesulfovibrio sediminis</name>
    <dbReference type="NCBI Taxonomy" id="2810563"/>
    <lineage>
        <taxon>Bacteria</taxon>
        <taxon>Pseudomonadati</taxon>
        <taxon>Thermodesulfobacteriota</taxon>
        <taxon>Desulfovibrionia</taxon>
        <taxon>Desulfovibrionales</taxon>
        <taxon>Desulfovibrionaceae</taxon>
    </lineage>
</organism>
<comment type="similarity">
    <text evidence="2">Belongs to the TsaE family.</text>
</comment>
<dbReference type="InterPro" id="IPR003442">
    <property type="entry name" value="T6A_TsaE"/>
</dbReference>
<sequence length="165" mass="18429">MELEVYLKDPEATLQFGRTLGKAMVRAEVPPALLLQGDLGSGKTTLVRGLVESLPGADQAEVSSPSFNIFNLYPTQPPVAHFDLYRLEGMPPDDALFECLEDPKMVTVVEWIQFLEADLWPKHALFLKWTPSETGRSLTLRAMGRTAHELVISLMSEITTTRDEK</sequence>
<dbReference type="RefSeq" id="WP_229592875.1">
    <property type="nucleotide sequence ID" value="NZ_AP024485.1"/>
</dbReference>
<evidence type="ECO:0000256" key="1">
    <source>
        <dbReference type="ARBA" id="ARBA00004496"/>
    </source>
</evidence>
<keyword evidence="5" id="KW-0819">tRNA processing</keyword>
<protein>
    <recommendedName>
        <fullName evidence="3">tRNA threonylcarbamoyladenosine biosynthesis protein TsaE</fullName>
    </recommendedName>
    <alternativeName>
        <fullName evidence="10">t(6)A37 threonylcarbamoyladenosine biosynthesis protein TsaE</fullName>
    </alternativeName>
</protein>
<evidence type="ECO:0000256" key="6">
    <source>
        <dbReference type="ARBA" id="ARBA00022723"/>
    </source>
</evidence>
<dbReference type="NCBIfam" id="TIGR00150">
    <property type="entry name" value="T6A_YjeE"/>
    <property type="match status" value="1"/>
</dbReference>
<evidence type="ECO:0000256" key="4">
    <source>
        <dbReference type="ARBA" id="ARBA00022490"/>
    </source>
</evidence>
<evidence type="ECO:0000256" key="2">
    <source>
        <dbReference type="ARBA" id="ARBA00007599"/>
    </source>
</evidence>
<keyword evidence="6" id="KW-0479">Metal-binding</keyword>
<evidence type="ECO:0000256" key="3">
    <source>
        <dbReference type="ARBA" id="ARBA00019010"/>
    </source>
</evidence>
<evidence type="ECO:0000256" key="5">
    <source>
        <dbReference type="ARBA" id="ARBA00022694"/>
    </source>
</evidence>
<evidence type="ECO:0000256" key="10">
    <source>
        <dbReference type="ARBA" id="ARBA00032441"/>
    </source>
</evidence>
<comment type="subcellular location">
    <subcellularLocation>
        <location evidence="1">Cytoplasm</location>
    </subcellularLocation>
</comment>
<evidence type="ECO:0000313" key="11">
    <source>
        <dbReference type="EMBL" id="BCS87047.1"/>
    </source>
</evidence>
<keyword evidence="12" id="KW-1185">Reference proteome</keyword>
<dbReference type="Gene3D" id="3.40.50.300">
    <property type="entry name" value="P-loop containing nucleotide triphosphate hydrolases"/>
    <property type="match status" value="1"/>
</dbReference>
<dbReference type="PANTHER" id="PTHR33540">
    <property type="entry name" value="TRNA THREONYLCARBAMOYLADENOSINE BIOSYNTHESIS PROTEIN TSAE"/>
    <property type="match status" value="1"/>
</dbReference>
<dbReference type="Proteomes" id="UP001053296">
    <property type="component" value="Chromosome"/>
</dbReference>
<keyword evidence="7" id="KW-0547">Nucleotide-binding</keyword>
<keyword evidence="8" id="KW-0067">ATP-binding</keyword>
<evidence type="ECO:0000256" key="7">
    <source>
        <dbReference type="ARBA" id="ARBA00022741"/>
    </source>
</evidence>
<dbReference type="Pfam" id="PF02367">
    <property type="entry name" value="TsaE"/>
    <property type="match status" value="1"/>
</dbReference>
<dbReference type="SUPFAM" id="SSF52540">
    <property type="entry name" value="P-loop containing nucleoside triphosphate hydrolases"/>
    <property type="match status" value="1"/>
</dbReference>
<keyword evidence="9" id="KW-0460">Magnesium</keyword>
<evidence type="ECO:0000256" key="9">
    <source>
        <dbReference type="ARBA" id="ARBA00022842"/>
    </source>
</evidence>
<name>A0ABM7P2J3_9BACT</name>
<evidence type="ECO:0000313" key="12">
    <source>
        <dbReference type="Proteomes" id="UP001053296"/>
    </source>
</evidence>
<evidence type="ECO:0000256" key="8">
    <source>
        <dbReference type="ARBA" id="ARBA00022840"/>
    </source>
</evidence>
<keyword evidence="4" id="KW-0963">Cytoplasm</keyword>